<dbReference type="AlphaFoldDB" id="A0AAW2EQF8"/>
<keyword evidence="1" id="KW-0812">Transmembrane</keyword>
<keyword evidence="1" id="KW-1133">Transmembrane helix</keyword>
<organism evidence="2 3">
    <name type="scientific">Cardiocondyla obscurior</name>
    <dbReference type="NCBI Taxonomy" id="286306"/>
    <lineage>
        <taxon>Eukaryota</taxon>
        <taxon>Metazoa</taxon>
        <taxon>Ecdysozoa</taxon>
        <taxon>Arthropoda</taxon>
        <taxon>Hexapoda</taxon>
        <taxon>Insecta</taxon>
        <taxon>Pterygota</taxon>
        <taxon>Neoptera</taxon>
        <taxon>Endopterygota</taxon>
        <taxon>Hymenoptera</taxon>
        <taxon>Apocrita</taxon>
        <taxon>Aculeata</taxon>
        <taxon>Formicoidea</taxon>
        <taxon>Formicidae</taxon>
        <taxon>Myrmicinae</taxon>
        <taxon>Cardiocondyla</taxon>
    </lineage>
</organism>
<evidence type="ECO:0008006" key="4">
    <source>
        <dbReference type="Google" id="ProtNLM"/>
    </source>
</evidence>
<feature type="transmembrane region" description="Helical" evidence="1">
    <location>
        <begin position="117"/>
        <end position="140"/>
    </location>
</feature>
<protein>
    <recommendedName>
        <fullName evidence="4">Ribosomal protein L22</fullName>
    </recommendedName>
</protein>
<evidence type="ECO:0000313" key="3">
    <source>
        <dbReference type="Proteomes" id="UP001430953"/>
    </source>
</evidence>
<dbReference type="EMBL" id="JADYXP020000020">
    <property type="protein sequence ID" value="KAL0104579.1"/>
    <property type="molecule type" value="Genomic_DNA"/>
</dbReference>
<keyword evidence="1" id="KW-0472">Membrane</keyword>
<keyword evidence="3" id="KW-1185">Reference proteome</keyword>
<comment type="caution">
    <text evidence="2">The sequence shown here is derived from an EMBL/GenBank/DDBJ whole genome shotgun (WGS) entry which is preliminary data.</text>
</comment>
<evidence type="ECO:0000256" key="1">
    <source>
        <dbReference type="SAM" id="Phobius"/>
    </source>
</evidence>
<name>A0AAW2EQF8_9HYME</name>
<accession>A0AAW2EQF8</accession>
<evidence type="ECO:0000313" key="2">
    <source>
        <dbReference type="EMBL" id="KAL0104579.1"/>
    </source>
</evidence>
<proteinExistence type="predicted"/>
<sequence>MNIEIGTGSPETNGRTIRENGRYILPVNRNSTIWFNKGYHRLRMGHPLSWPQRILDIIRGAYDNSFLTREVHIKNAKDRRALNFLATLHGAGTRFYPGGSHVQVTWKRHKRPCGNMILRINTFASASINYILFARVFFLFNEVINKFLLLECCTSGLARKKRGSNYEL</sequence>
<reference evidence="2 3" key="1">
    <citation type="submission" date="2023-03" db="EMBL/GenBank/DDBJ databases">
        <title>High recombination rates correlate with genetic variation in Cardiocondyla obscurior ants.</title>
        <authorList>
            <person name="Errbii M."/>
        </authorList>
    </citation>
    <scope>NUCLEOTIDE SEQUENCE [LARGE SCALE GENOMIC DNA]</scope>
    <source>
        <strain evidence="2">Alpha-2009</strain>
        <tissue evidence="2">Whole body</tissue>
    </source>
</reference>
<gene>
    <name evidence="2" type="ORF">PUN28_017374</name>
</gene>
<dbReference type="Proteomes" id="UP001430953">
    <property type="component" value="Unassembled WGS sequence"/>
</dbReference>